<keyword evidence="9" id="KW-1185">Reference proteome</keyword>
<dbReference type="AlphaFoldDB" id="A0A4P6ZJU0"/>
<dbReference type="PANTHER" id="PTHR11741:SF0">
    <property type="entry name" value="ELONGATION FACTOR TS, MITOCHONDRIAL"/>
    <property type="match status" value="1"/>
</dbReference>
<dbReference type="NCBIfam" id="TIGR00116">
    <property type="entry name" value="tsf"/>
    <property type="match status" value="1"/>
</dbReference>
<evidence type="ECO:0000256" key="1">
    <source>
        <dbReference type="ARBA" id="ARBA00005532"/>
    </source>
</evidence>
<dbReference type="HAMAP" id="MF_00050">
    <property type="entry name" value="EF_Ts"/>
    <property type="match status" value="1"/>
</dbReference>
<dbReference type="Pfam" id="PF00889">
    <property type="entry name" value="EF_TS"/>
    <property type="match status" value="1"/>
</dbReference>
<keyword evidence="4 6" id="KW-0648">Protein biosynthesis</keyword>
<dbReference type="Proteomes" id="UP000294321">
    <property type="component" value="Chromosome"/>
</dbReference>
<dbReference type="OrthoDB" id="9808348at2"/>
<keyword evidence="6" id="KW-0963">Cytoplasm</keyword>
<comment type="subcellular location">
    <subcellularLocation>
        <location evidence="6">Cytoplasm</location>
    </subcellularLocation>
</comment>
<comment type="similarity">
    <text evidence="1 6">Belongs to the EF-Ts family.</text>
</comment>
<evidence type="ECO:0000313" key="8">
    <source>
        <dbReference type="EMBL" id="QBP17946.1"/>
    </source>
</evidence>
<evidence type="ECO:0000256" key="3">
    <source>
        <dbReference type="ARBA" id="ARBA00022768"/>
    </source>
</evidence>
<evidence type="ECO:0000256" key="4">
    <source>
        <dbReference type="ARBA" id="ARBA00022917"/>
    </source>
</evidence>
<dbReference type="RefSeq" id="WP_133441491.1">
    <property type="nucleotide sequence ID" value="NZ_CP034726.1"/>
</dbReference>
<dbReference type="KEGG" id="lji:ELX58_02005"/>
<sequence>MAKVSFAQIKALRDETNVGIVAVKKALDAANGDSKKAMDILRKQGAKKSATKSNNKTENGLVNVATKGNFAVIVEVNCETDTLTANSDFKGLVKLISDAILANQPKTVDDVLKLSSKDGTIKDSMNHIIQITHENIKLKRFKLLKKTDDDHFGAYVHNGGQIASLVLLNGADDNTAENVAMHVAAMDPTYMSSKDISDKDMAHETAELKKEALNSGKPAKIVKFIVKGRMKKHLSQICLADQQFVMDDKKTVAQYVASKKGKLAAFVRYQIGED</sequence>
<dbReference type="FunFam" id="1.10.8.10:FF:000001">
    <property type="entry name" value="Elongation factor Ts"/>
    <property type="match status" value="1"/>
</dbReference>
<gene>
    <name evidence="6" type="primary">tsf</name>
    <name evidence="8" type="ORF">ELX58_02005</name>
</gene>
<accession>A0A4P6ZJU0</accession>
<evidence type="ECO:0000256" key="2">
    <source>
        <dbReference type="ARBA" id="ARBA00016956"/>
    </source>
</evidence>
<dbReference type="GO" id="GO:0003746">
    <property type="term" value="F:translation elongation factor activity"/>
    <property type="evidence" value="ECO:0007669"/>
    <property type="project" value="UniProtKB-UniRule"/>
</dbReference>
<evidence type="ECO:0000256" key="6">
    <source>
        <dbReference type="HAMAP-Rule" id="MF_00050"/>
    </source>
</evidence>
<proteinExistence type="inferred from homology"/>
<feature type="domain" description="Translation elongation factor EFTs/EF1B dimerisation" evidence="7">
    <location>
        <begin position="71"/>
        <end position="273"/>
    </location>
</feature>
<dbReference type="GO" id="GO:0005737">
    <property type="term" value="C:cytoplasm"/>
    <property type="evidence" value="ECO:0007669"/>
    <property type="project" value="UniProtKB-SubCell"/>
</dbReference>
<dbReference type="CDD" id="cd14275">
    <property type="entry name" value="UBA_EF-Ts"/>
    <property type="match status" value="1"/>
</dbReference>
<dbReference type="InterPro" id="IPR001816">
    <property type="entry name" value="Transl_elong_EFTs/EF1B"/>
</dbReference>
<dbReference type="PANTHER" id="PTHR11741">
    <property type="entry name" value="ELONGATION FACTOR TS"/>
    <property type="match status" value="1"/>
</dbReference>
<comment type="caution">
    <text evidence="6">Lacks conserved residue(s) required for the propagation of feature annotation.</text>
</comment>
<dbReference type="PROSITE" id="PS01126">
    <property type="entry name" value="EF_TS_1"/>
    <property type="match status" value="1"/>
</dbReference>
<dbReference type="InterPro" id="IPR009060">
    <property type="entry name" value="UBA-like_sf"/>
</dbReference>
<protein>
    <recommendedName>
        <fullName evidence="2 6">Elongation factor Ts</fullName>
        <shortName evidence="6">EF-Ts</shortName>
    </recommendedName>
</protein>
<reference evidence="9" key="1">
    <citation type="submission" date="2018-12" db="EMBL/GenBank/DDBJ databases">
        <title>A new species of lactobacillus.</title>
        <authorList>
            <person name="Jian Y."/>
            <person name="Xin L."/>
            <person name="Hong Z.J."/>
            <person name="Ming L.Z."/>
            <person name="Hong X.Z."/>
        </authorList>
    </citation>
    <scope>NUCLEOTIDE SEQUENCE [LARGE SCALE GENOMIC DNA]</scope>
    <source>
        <strain evidence="9">HSLZ-75</strain>
    </source>
</reference>
<dbReference type="InterPro" id="IPR014039">
    <property type="entry name" value="Transl_elong_EFTs/EF1B_dimer"/>
</dbReference>
<dbReference type="SUPFAM" id="SSF54713">
    <property type="entry name" value="Elongation factor Ts (EF-Ts), dimerisation domain"/>
    <property type="match status" value="2"/>
</dbReference>
<dbReference type="EMBL" id="CP034726">
    <property type="protein sequence ID" value="QBP17946.1"/>
    <property type="molecule type" value="Genomic_DNA"/>
</dbReference>
<evidence type="ECO:0000313" key="9">
    <source>
        <dbReference type="Proteomes" id="UP000294321"/>
    </source>
</evidence>
<dbReference type="InterPro" id="IPR036402">
    <property type="entry name" value="EF-Ts_dimer_sf"/>
</dbReference>
<keyword evidence="3 6" id="KW-0251">Elongation factor</keyword>
<name>A0A4P6ZJU0_9LACO</name>
<dbReference type="Gene3D" id="1.10.8.10">
    <property type="entry name" value="DNA helicase RuvA subunit, C-terminal domain"/>
    <property type="match status" value="1"/>
</dbReference>
<organism evidence="8 9">
    <name type="scientific">Acetilactobacillus jinshanensis</name>
    <dbReference type="NCBI Taxonomy" id="1720083"/>
    <lineage>
        <taxon>Bacteria</taxon>
        <taxon>Bacillati</taxon>
        <taxon>Bacillota</taxon>
        <taxon>Bacilli</taxon>
        <taxon>Lactobacillales</taxon>
        <taxon>Lactobacillaceae</taxon>
        <taxon>Acetilactobacillus</taxon>
    </lineage>
</organism>
<dbReference type="SUPFAM" id="SSF46934">
    <property type="entry name" value="UBA-like"/>
    <property type="match status" value="1"/>
</dbReference>
<evidence type="ECO:0000256" key="5">
    <source>
        <dbReference type="ARBA" id="ARBA00025453"/>
    </source>
</evidence>
<comment type="function">
    <text evidence="5 6">Associates with the EF-Tu.GDP complex and induces the exchange of GDP to GTP. It remains bound to the aminoacyl-tRNA.EF-Tu.GTP complex up to the GTP hydrolysis stage on the ribosome.</text>
</comment>
<dbReference type="Gene3D" id="1.10.286.20">
    <property type="match status" value="1"/>
</dbReference>
<dbReference type="InterPro" id="IPR018101">
    <property type="entry name" value="Transl_elong_Ts_CS"/>
</dbReference>
<evidence type="ECO:0000259" key="7">
    <source>
        <dbReference type="Pfam" id="PF00889"/>
    </source>
</evidence>
<dbReference type="Gene3D" id="3.30.479.20">
    <property type="entry name" value="Elongation factor Ts, dimerisation domain"/>
    <property type="match status" value="2"/>
</dbReference>